<dbReference type="InterPro" id="IPR003617">
    <property type="entry name" value="TFIIS/CRSP70_N_sub"/>
</dbReference>
<name>H0XU31_OTOGA</name>
<dbReference type="Pfam" id="PF15694">
    <property type="entry name" value="Med26_M"/>
    <property type="match status" value="1"/>
</dbReference>
<dbReference type="OMA" id="GAHPCIS"/>
<reference evidence="13" key="3">
    <citation type="submission" date="2025-09" db="UniProtKB">
        <authorList>
            <consortium name="Ensembl"/>
        </authorList>
    </citation>
    <scope>IDENTIFICATION</scope>
</reference>
<dbReference type="InterPro" id="IPR031416">
    <property type="entry name" value="Med26_C"/>
</dbReference>
<accession>H0XU31</accession>
<dbReference type="InterPro" id="IPR042376">
    <property type="entry name" value="MED26"/>
</dbReference>
<dbReference type="Proteomes" id="UP000005225">
    <property type="component" value="Unassembled WGS sequence"/>
</dbReference>
<dbReference type="InterPro" id="IPR017923">
    <property type="entry name" value="TFIIS_N"/>
</dbReference>
<reference evidence="13" key="2">
    <citation type="submission" date="2025-08" db="UniProtKB">
        <authorList>
            <consortium name="Ensembl"/>
        </authorList>
    </citation>
    <scope>IDENTIFICATION</scope>
</reference>
<dbReference type="PROSITE" id="PS51319">
    <property type="entry name" value="TFIIS_N"/>
    <property type="match status" value="1"/>
</dbReference>
<organism evidence="13 14">
    <name type="scientific">Otolemur garnettii</name>
    <name type="common">Small-eared galago</name>
    <name type="synonym">Garnett's greater bushbaby</name>
    <dbReference type="NCBI Taxonomy" id="30611"/>
    <lineage>
        <taxon>Eukaryota</taxon>
        <taxon>Metazoa</taxon>
        <taxon>Chordata</taxon>
        <taxon>Craniata</taxon>
        <taxon>Vertebrata</taxon>
        <taxon>Euteleostomi</taxon>
        <taxon>Mammalia</taxon>
        <taxon>Eutheria</taxon>
        <taxon>Euarchontoglires</taxon>
        <taxon>Primates</taxon>
        <taxon>Strepsirrhini</taxon>
        <taxon>Lorisiformes</taxon>
        <taxon>Galagidae</taxon>
        <taxon>Otolemur</taxon>
    </lineage>
</organism>
<dbReference type="CDD" id="cd00183">
    <property type="entry name" value="TFIIS_I"/>
    <property type="match status" value="1"/>
</dbReference>
<dbReference type="GO" id="GO:0010628">
    <property type="term" value="P:positive regulation of gene expression"/>
    <property type="evidence" value="ECO:0007669"/>
    <property type="project" value="TreeGrafter"/>
</dbReference>
<dbReference type="AlphaFoldDB" id="H0XU31"/>
<feature type="domain" description="TFIIS N-terminal" evidence="12">
    <location>
        <begin position="9"/>
        <end position="86"/>
    </location>
</feature>
<evidence type="ECO:0000256" key="9">
    <source>
        <dbReference type="ARBA" id="ARBA00031968"/>
    </source>
</evidence>
<dbReference type="InterPro" id="IPR031417">
    <property type="entry name" value="Med26_Mid"/>
</dbReference>
<feature type="compositionally biased region" description="Basic and acidic residues" evidence="11">
    <location>
        <begin position="430"/>
        <end position="454"/>
    </location>
</feature>
<keyword evidence="6" id="KW-0804">Transcription</keyword>
<reference evidence="14" key="1">
    <citation type="submission" date="2011-03" db="EMBL/GenBank/DDBJ databases">
        <title>Version 3 of the genome sequence of Otolemur garnettii (Bushbaby).</title>
        <authorList>
            <consortium name="The Broad Institute Genome Sequencing Platform"/>
            <person name="Di Palma F."/>
            <person name="Johnson J."/>
            <person name="Lander E.S."/>
            <person name="Lindblad-Toh K."/>
            <person name="Jaffe D.B."/>
            <person name="Gnerre S."/>
            <person name="MacCallum I."/>
            <person name="Przybylski D."/>
            <person name="Ribeiro F.J."/>
            <person name="Burton J.N."/>
            <person name="Walker B.J."/>
            <person name="Sharpe T."/>
            <person name="Hall G."/>
        </authorList>
    </citation>
    <scope>NUCLEOTIDE SEQUENCE [LARGE SCALE GENOMIC DNA]</scope>
</reference>
<evidence type="ECO:0000256" key="6">
    <source>
        <dbReference type="ARBA" id="ARBA00023163"/>
    </source>
</evidence>
<dbReference type="Gene3D" id="1.20.930.10">
    <property type="entry name" value="Conserved domain common to transcription factors TFIIS, elongin A, CRSP70"/>
    <property type="match status" value="1"/>
</dbReference>
<dbReference type="GeneTree" id="ENSGT00390000000259"/>
<dbReference type="eggNOG" id="KOG1105">
    <property type="taxonomic scope" value="Eukaryota"/>
</dbReference>
<keyword evidence="14" id="KW-1185">Reference proteome</keyword>
<evidence type="ECO:0000313" key="13">
    <source>
        <dbReference type="Ensembl" id="ENSOGAP00000019623.1"/>
    </source>
</evidence>
<evidence type="ECO:0000256" key="3">
    <source>
        <dbReference type="ARBA" id="ARBA00019686"/>
    </source>
</evidence>
<dbReference type="EMBL" id="AAQR03106073">
    <property type="status" value="NOT_ANNOTATED_CDS"/>
    <property type="molecule type" value="Genomic_DNA"/>
</dbReference>
<dbReference type="Pfam" id="PF15693">
    <property type="entry name" value="Med26_C"/>
    <property type="match status" value="1"/>
</dbReference>
<sequence>TAALPSPQQMRDRLLQAVDAQSNIRDTATVLEVISILETYPITKKALEDTRLGRVINNVRKQSQNQEVAQRAKKLLRSWQKFLEPLPRDEVEPRRPAGAAGRVDGGAPDCRPRVGSAGPGKTLGGAKNPQDLRAPPDERLEKEECHKRRQTKSDVASPGPLPKVPRSSREPLVPSSSPLTTGGIPGPHSSSGRAHQEDRQWKPNARDGRRGKSPVKEARPRTGSAGRGQTPGPCLQEKAEVLQQQPRGDKTPCPPQPKRPLDCSFRPGKSPLGHSSAGPQSSRAPRTSVPIPSPLTQVLHAGQVSPSQPSMPTKRRTHMPATGERPAPCLEQAQGHQGLAGTGLKAELSPEAAEPLLPGPGSRLDSRKGDRAFSSSGGSDNTKGRHRPHEGTVKMAGQGAQANEEPVQLKKRKLSFDPVTRQVKTLTQKQPERTDSPVQAERPRAELERPEAKAKAKASLPSPFQQRKGKELSAKEMIPSDLHLQISPLPSWSSSSLHAPGARPLVPQYLKQEENTRPGAPKQQVLVPQAPHTDLPGLTREVTRDDVHRIQACQWPGVNGCQDTQGNWYNWTQCMSVDREDGSGPLTILPYVCLD</sequence>
<feature type="compositionally biased region" description="Basic and acidic residues" evidence="11">
    <location>
        <begin position="194"/>
        <end position="220"/>
    </location>
</feature>
<protein>
    <recommendedName>
        <fullName evidence="3">Mediator of RNA polymerase II transcription subunit 26</fullName>
    </recommendedName>
    <alternativeName>
        <fullName evidence="8">Cofactor required for Sp1 transcriptional activation subunit 7</fullName>
    </alternativeName>
    <alternativeName>
        <fullName evidence="9">Mediator complex subunit 26</fullName>
    </alternativeName>
</protein>
<evidence type="ECO:0000256" key="11">
    <source>
        <dbReference type="SAM" id="MobiDB-lite"/>
    </source>
</evidence>
<proteinExistence type="inferred from homology"/>
<evidence type="ECO:0000256" key="2">
    <source>
        <dbReference type="ARBA" id="ARBA00009681"/>
    </source>
</evidence>
<dbReference type="GO" id="GO:0016592">
    <property type="term" value="C:mediator complex"/>
    <property type="evidence" value="ECO:0007669"/>
    <property type="project" value="InterPro"/>
</dbReference>
<dbReference type="PANTHER" id="PTHR15201:SF1">
    <property type="entry name" value="MEDIATOR OF RNA POLYMERASE II TRANSCRIPTION SUBUNIT 26"/>
    <property type="match status" value="1"/>
</dbReference>
<feature type="compositionally biased region" description="Basic and acidic residues" evidence="11">
    <location>
        <begin position="134"/>
        <end position="146"/>
    </location>
</feature>
<keyword evidence="5" id="KW-0010">Activator</keyword>
<comment type="similarity">
    <text evidence="2">Belongs to the Mediator complex subunit 26 family.</text>
</comment>
<dbReference type="Ensembl" id="ENSOGAT00000033880.1">
    <property type="protein sequence ID" value="ENSOGAP00000019623.1"/>
    <property type="gene ID" value="ENSOGAG00000033565.1"/>
</dbReference>
<dbReference type="GO" id="GO:0070847">
    <property type="term" value="C:core mediator complex"/>
    <property type="evidence" value="ECO:0007669"/>
    <property type="project" value="TreeGrafter"/>
</dbReference>
<feature type="region of interest" description="Disordered" evidence="11">
    <location>
        <begin position="87"/>
        <end position="474"/>
    </location>
</feature>
<dbReference type="PANTHER" id="PTHR15201">
    <property type="entry name" value="CRSP70"/>
    <property type="match status" value="1"/>
</dbReference>
<evidence type="ECO:0000313" key="14">
    <source>
        <dbReference type="Proteomes" id="UP000005225"/>
    </source>
</evidence>
<evidence type="ECO:0000256" key="4">
    <source>
        <dbReference type="ARBA" id="ARBA00023015"/>
    </source>
</evidence>
<dbReference type="HOGENOM" id="CLU_478915_0_0_1"/>
<dbReference type="SMART" id="SM00509">
    <property type="entry name" value="TFS2N"/>
    <property type="match status" value="1"/>
</dbReference>
<evidence type="ECO:0000256" key="7">
    <source>
        <dbReference type="ARBA" id="ARBA00023242"/>
    </source>
</evidence>
<evidence type="ECO:0000256" key="10">
    <source>
        <dbReference type="PROSITE-ProRule" id="PRU00649"/>
    </source>
</evidence>
<dbReference type="InterPro" id="IPR035441">
    <property type="entry name" value="TFIIS/LEDGF_dom_sf"/>
</dbReference>
<dbReference type="SUPFAM" id="SSF47676">
    <property type="entry name" value="Conserved domain common to transcription factors TFIIS, elongin A, CRSP70"/>
    <property type="match status" value="1"/>
</dbReference>
<evidence type="ECO:0000259" key="12">
    <source>
        <dbReference type="PROSITE" id="PS51319"/>
    </source>
</evidence>
<keyword evidence="7 10" id="KW-0539">Nucleus</keyword>
<comment type="subcellular location">
    <subcellularLocation>
        <location evidence="1 10">Nucleus</location>
    </subcellularLocation>
</comment>
<dbReference type="STRING" id="30611.ENSOGAP00000019623"/>
<dbReference type="GO" id="GO:0006357">
    <property type="term" value="P:regulation of transcription by RNA polymerase II"/>
    <property type="evidence" value="ECO:0007669"/>
    <property type="project" value="InterPro"/>
</dbReference>
<keyword evidence="4" id="KW-0805">Transcription regulation</keyword>
<evidence type="ECO:0000256" key="8">
    <source>
        <dbReference type="ARBA" id="ARBA00030125"/>
    </source>
</evidence>
<dbReference type="InParanoid" id="H0XU31"/>
<dbReference type="Pfam" id="PF08711">
    <property type="entry name" value="Med26"/>
    <property type="match status" value="1"/>
</dbReference>
<evidence type="ECO:0000256" key="1">
    <source>
        <dbReference type="ARBA" id="ARBA00004123"/>
    </source>
</evidence>
<evidence type="ECO:0000256" key="5">
    <source>
        <dbReference type="ARBA" id="ARBA00023159"/>
    </source>
</evidence>
<dbReference type="GO" id="GO:0003712">
    <property type="term" value="F:transcription coregulator activity"/>
    <property type="evidence" value="ECO:0007669"/>
    <property type="project" value="TreeGrafter"/>
</dbReference>